<feature type="compositionally biased region" description="Low complexity" evidence="1">
    <location>
        <begin position="58"/>
        <end position="76"/>
    </location>
</feature>
<feature type="non-terminal residue" evidence="2">
    <location>
        <position position="336"/>
    </location>
</feature>
<comment type="caution">
    <text evidence="2">The sequence shown here is derived from an EMBL/GenBank/DDBJ whole genome shotgun (WGS) entry which is preliminary data.</text>
</comment>
<name>K2MIC5_TRYCR</name>
<gene>
    <name evidence="2" type="ORF">MOQ_009407</name>
</gene>
<dbReference type="AlphaFoldDB" id="K2MIC5"/>
<reference evidence="2 3" key="1">
    <citation type="journal article" date="2012" name="BMC Genomics">
        <title>Comparative genomic analysis of human infective Trypanosoma cruzi lineages with the bat-restricted subspecies T. cruzi marinkellei.</title>
        <authorList>
            <person name="Franzen O."/>
            <person name="Talavera-Lopez C."/>
            <person name="Ochaya S."/>
            <person name="Butler C.E."/>
            <person name="Messenger L.A."/>
            <person name="Lewis M.D."/>
            <person name="Llewellyn M.S."/>
            <person name="Marinkelle C.J."/>
            <person name="Tyler K.M."/>
            <person name="Miles M.A."/>
            <person name="Andersson B."/>
        </authorList>
    </citation>
    <scope>NUCLEOTIDE SEQUENCE [LARGE SCALE GENOMIC DNA]</scope>
    <source>
        <strain evidence="2 3">B7</strain>
    </source>
</reference>
<feature type="region of interest" description="Disordered" evidence="1">
    <location>
        <begin position="53"/>
        <end position="109"/>
    </location>
</feature>
<dbReference type="Proteomes" id="UP000007350">
    <property type="component" value="Unassembled WGS sequence"/>
</dbReference>
<feature type="compositionally biased region" description="Polar residues" evidence="1">
    <location>
        <begin position="77"/>
        <end position="89"/>
    </location>
</feature>
<feature type="compositionally biased region" description="Low complexity" evidence="1">
    <location>
        <begin position="90"/>
        <end position="109"/>
    </location>
</feature>
<organism evidence="2 3">
    <name type="scientific">Trypanosoma cruzi marinkellei</name>
    <dbReference type="NCBI Taxonomy" id="85056"/>
    <lineage>
        <taxon>Eukaryota</taxon>
        <taxon>Discoba</taxon>
        <taxon>Euglenozoa</taxon>
        <taxon>Kinetoplastea</taxon>
        <taxon>Metakinetoplastina</taxon>
        <taxon>Trypanosomatida</taxon>
        <taxon>Trypanosomatidae</taxon>
        <taxon>Trypanosoma</taxon>
        <taxon>Schizotrypanum</taxon>
    </lineage>
</organism>
<evidence type="ECO:0000313" key="3">
    <source>
        <dbReference type="Proteomes" id="UP000007350"/>
    </source>
</evidence>
<accession>K2MIC5</accession>
<proteinExistence type="predicted"/>
<sequence>MDTPSTHQPLQYRSDVQRLAGTPAPHNIWGYSLMFGAGHFSAAAHILIPAPTHRLRHPTTSPSSSPGQPMQPASAPCSSRHNQSVPSTHPSRGATTSATPASPSASSSSMPLIPSQSWCSLAAIAAVVECSTTDSAPPRTPVTCLTMLRLAMCGYVNPRAWATRCAAMRVTRHPRNKTGGAKCMAPAMGRPSSSVAQQRQHPSHPVRDQRWGNCTSGALLTSHGYSVYTPTTAIPIRRAASGRNARSAQHLGIFTHVRCGALLRSSAHPNSCSNASAPPSHNFTIKQPRSADAASVSSVQQPAQPISTIHTSLAWRHDQCDSSVPISIQQLHAINI</sequence>
<evidence type="ECO:0000256" key="1">
    <source>
        <dbReference type="SAM" id="MobiDB-lite"/>
    </source>
</evidence>
<protein>
    <submittedName>
        <fullName evidence="2">Uncharacterized protein</fullName>
    </submittedName>
</protein>
<keyword evidence="3" id="KW-1185">Reference proteome</keyword>
<dbReference type="EMBL" id="AHKC01019710">
    <property type="protein sequence ID" value="EKF26885.1"/>
    <property type="molecule type" value="Genomic_DNA"/>
</dbReference>
<evidence type="ECO:0000313" key="2">
    <source>
        <dbReference type="EMBL" id="EKF26885.1"/>
    </source>
</evidence>